<sequence length="77" mass="9244">MQGHREHCRGDLPWDDFFTDRDIRREARKRERTKVFVGADASALSRLGCDHVDVGRDWYHYHLYLAETGLWTQRLRV</sequence>
<keyword evidence="2" id="KW-1185">Reference proteome</keyword>
<evidence type="ECO:0000313" key="2">
    <source>
        <dbReference type="Proteomes" id="UP000000768"/>
    </source>
</evidence>
<name>A0A1W0W683_SORBI</name>
<dbReference type="InParanoid" id="A0A1W0W683"/>
<accession>A0A1W0W683</accession>
<organism evidence="1 2">
    <name type="scientific">Sorghum bicolor</name>
    <name type="common">Sorghum</name>
    <name type="synonym">Sorghum vulgare</name>
    <dbReference type="NCBI Taxonomy" id="4558"/>
    <lineage>
        <taxon>Eukaryota</taxon>
        <taxon>Viridiplantae</taxon>
        <taxon>Streptophyta</taxon>
        <taxon>Embryophyta</taxon>
        <taxon>Tracheophyta</taxon>
        <taxon>Spermatophyta</taxon>
        <taxon>Magnoliopsida</taxon>
        <taxon>Liliopsida</taxon>
        <taxon>Poales</taxon>
        <taxon>Poaceae</taxon>
        <taxon>PACMAD clade</taxon>
        <taxon>Panicoideae</taxon>
        <taxon>Andropogonodae</taxon>
        <taxon>Andropogoneae</taxon>
        <taxon>Sorghinae</taxon>
        <taxon>Sorghum</taxon>
    </lineage>
</organism>
<reference evidence="1 2" key="1">
    <citation type="journal article" date="2009" name="Nature">
        <title>The Sorghum bicolor genome and the diversification of grasses.</title>
        <authorList>
            <person name="Paterson A.H."/>
            <person name="Bowers J.E."/>
            <person name="Bruggmann R."/>
            <person name="Dubchak I."/>
            <person name="Grimwood J."/>
            <person name="Gundlach H."/>
            <person name="Haberer G."/>
            <person name="Hellsten U."/>
            <person name="Mitros T."/>
            <person name="Poliakov A."/>
            <person name="Schmutz J."/>
            <person name="Spannagl M."/>
            <person name="Tang H."/>
            <person name="Wang X."/>
            <person name="Wicker T."/>
            <person name="Bharti A.K."/>
            <person name="Chapman J."/>
            <person name="Feltus F.A."/>
            <person name="Gowik U."/>
            <person name="Grigoriev I.V."/>
            <person name="Lyons E."/>
            <person name="Maher C.A."/>
            <person name="Martis M."/>
            <person name="Narechania A."/>
            <person name="Otillar R.P."/>
            <person name="Penning B.W."/>
            <person name="Salamov A.A."/>
            <person name="Wang Y."/>
            <person name="Zhang L."/>
            <person name="Carpita N.C."/>
            <person name="Freeling M."/>
            <person name="Gingle A.R."/>
            <person name="Hash C.T."/>
            <person name="Keller B."/>
            <person name="Klein P."/>
            <person name="Kresovich S."/>
            <person name="McCann M.C."/>
            <person name="Ming R."/>
            <person name="Peterson D.G."/>
            <person name="Mehboob-ur-Rahman"/>
            <person name="Ware D."/>
            <person name="Westhoff P."/>
            <person name="Mayer K.F."/>
            <person name="Messing J."/>
            <person name="Rokhsar D.S."/>
        </authorList>
    </citation>
    <scope>NUCLEOTIDE SEQUENCE [LARGE SCALE GENOMIC DNA]</scope>
    <source>
        <strain evidence="2">cv. BTx623</strain>
    </source>
</reference>
<proteinExistence type="predicted"/>
<dbReference type="Proteomes" id="UP000000768">
    <property type="component" value="Chromosome 2"/>
</dbReference>
<gene>
    <name evidence="1" type="ORF">SORBI_3002G289250</name>
</gene>
<reference evidence="2" key="2">
    <citation type="journal article" date="2018" name="Plant J.">
        <title>The Sorghum bicolor reference genome: improved assembly, gene annotations, a transcriptome atlas, and signatures of genome organization.</title>
        <authorList>
            <person name="McCormick R.F."/>
            <person name="Truong S.K."/>
            <person name="Sreedasyam A."/>
            <person name="Jenkins J."/>
            <person name="Shu S."/>
            <person name="Sims D."/>
            <person name="Kennedy M."/>
            <person name="Amirebrahimi M."/>
            <person name="Weers B.D."/>
            <person name="McKinley B."/>
            <person name="Mattison A."/>
            <person name="Morishige D.T."/>
            <person name="Grimwood J."/>
            <person name="Schmutz J."/>
            <person name="Mullet J.E."/>
        </authorList>
    </citation>
    <scope>NUCLEOTIDE SEQUENCE [LARGE SCALE GENOMIC DNA]</scope>
    <source>
        <strain evidence="2">cv. BTx623</strain>
    </source>
</reference>
<dbReference type="AlphaFoldDB" id="A0A1W0W683"/>
<dbReference type="EMBL" id="CM000761">
    <property type="protein sequence ID" value="OQU89882.1"/>
    <property type="molecule type" value="Genomic_DNA"/>
</dbReference>
<dbReference type="Gramene" id="OQU89882">
    <property type="protein sequence ID" value="OQU89882"/>
    <property type="gene ID" value="SORBI_3002G289250"/>
</dbReference>
<evidence type="ECO:0000313" key="1">
    <source>
        <dbReference type="EMBL" id="OQU89882.1"/>
    </source>
</evidence>
<protein>
    <submittedName>
        <fullName evidence="1">Uncharacterized protein</fullName>
    </submittedName>
</protein>